<comment type="caution">
    <text evidence="8">The sequence shown here is derived from an EMBL/GenBank/DDBJ whole genome shotgun (WGS) entry which is preliminary data.</text>
</comment>
<protein>
    <recommendedName>
        <fullName evidence="7">UPF0761 membrane protein CWE06_09815</fullName>
    </recommendedName>
</protein>
<organism evidence="8 9">
    <name type="scientific">Aliidiomarina haloalkalitolerans</name>
    <dbReference type="NCBI Taxonomy" id="859059"/>
    <lineage>
        <taxon>Bacteria</taxon>
        <taxon>Pseudomonadati</taxon>
        <taxon>Pseudomonadota</taxon>
        <taxon>Gammaproteobacteria</taxon>
        <taxon>Alteromonadales</taxon>
        <taxon>Idiomarinaceae</taxon>
        <taxon>Aliidiomarina</taxon>
    </lineage>
</organism>
<evidence type="ECO:0000313" key="8">
    <source>
        <dbReference type="EMBL" id="RUO18944.1"/>
    </source>
</evidence>
<keyword evidence="9" id="KW-1185">Reference proteome</keyword>
<evidence type="ECO:0000256" key="3">
    <source>
        <dbReference type="ARBA" id="ARBA00022519"/>
    </source>
</evidence>
<dbReference type="NCBIfam" id="NF002457">
    <property type="entry name" value="PRK01637.1"/>
    <property type="match status" value="1"/>
</dbReference>
<keyword evidence="6 7" id="KW-0472">Membrane</keyword>
<gene>
    <name evidence="8" type="ORF">CWE06_09815</name>
</gene>
<keyword evidence="2 7" id="KW-1003">Cell membrane</keyword>
<dbReference type="InterPro" id="IPR017039">
    <property type="entry name" value="Virul_fac_BrkB"/>
</dbReference>
<dbReference type="HAMAP" id="MF_00672">
    <property type="entry name" value="UPF0761"/>
    <property type="match status" value="1"/>
</dbReference>
<reference evidence="8 9" key="1">
    <citation type="journal article" date="2011" name="Front. Microbiol.">
        <title>Genomic signatures of strain selection and enhancement in Bacillus atrophaeus var. globigii, a historical biowarfare simulant.</title>
        <authorList>
            <person name="Gibbons H.S."/>
            <person name="Broomall S.M."/>
            <person name="McNew L.A."/>
            <person name="Daligault H."/>
            <person name="Chapman C."/>
            <person name="Bruce D."/>
            <person name="Karavis M."/>
            <person name="Krepps M."/>
            <person name="McGregor P.A."/>
            <person name="Hong C."/>
            <person name="Park K.H."/>
            <person name="Akmal A."/>
            <person name="Feldman A."/>
            <person name="Lin J.S."/>
            <person name="Chang W.E."/>
            <person name="Higgs B.W."/>
            <person name="Demirev P."/>
            <person name="Lindquist J."/>
            <person name="Liem A."/>
            <person name="Fochler E."/>
            <person name="Read T.D."/>
            <person name="Tapia R."/>
            <person name="Johnson S."/>
            <person name="Bishop-Lilly K.A."/>
            <person name="Detter C."/>
            <person name="Han C."/>
            <person name="Sozhamannan S."/>
            <person name="Rosenzweig C.N."/>
            <person name="Skowronski E.W."/>
        </authorList>
    </citation>
    <scope>NUCLEOTIDE SEQUENCE [LARGE SCALE GENOMIC DNA]</scope>
    <source>
        <strain evidence="8 9">AK5</strain>
    </source>
</reference>
<evidence type="ECO:0000256" key="1">
    <source>
        <dbReference type="ARBA" id="ARBA00004651"/>
    </source>
</evidence>
<proteinExistence type="inferred from homology"/>
<evidence type="ECO:0000256" key="2">
    <source>
        <dbReference type="ARBA" id="ARBA00022475"/>
    </source>
</evidence>
<feature type="transmembrane region" description="Helical" evidence="7">
    <location>
        <begin position="219"/>
        <end position="243"/>
    </location>
</feature>
<evidence type="ECO:0000313" key="9">
    <source>
        <dbReference type="Proteomes" id="UP000288212"/>
    </source>
</evidence>
<dbReference type="PANTHER" id="PTHR30213">
    <property type="entry name" value="INNER MEMBRANE PROTEIN YHJD"/>
    <property type="match status" value="1"/>
</dbReference>
<feature type="transmembrane region" description="Helical" evidence="7">
    <location>
        <begin position="249"/>
        <end position="268"/>
    </location>
</feature>
<keyword evidence="4 7" id="KW-0812">Transmembrane</keyword>
<dbReference type="OrthoDB" id="9808671at2"/>
<keyword evidence="3" id="KW-0997">Cell inner membrane</keyword>
<keyword evidence="5 7" id="KW-1133">Transmembrane helix</keyword>
<evidence type="ECO:0000256" key="6">
    <source>
        <dbReference type="ARBA" id="ARBA00023136"/>
    </source>
</evidence>
<sequence length="302" mass="34148">MAALKNIDWKGIKQRLPSQIQCAIKFLKHFIKRCADDRINIMAGHLTYVSLLSLVPLVAVIFAMFAAFPMFEEMRRSVEEAILANLIPTSGEAIQEYLNRFVGNANQMTAIGAIFLFVVAIMMINAIDKAMNTIWRAHNKRRLIISLAIYWMVITLGPLLVGTGIGLSSYLLSVAAFADEYVGGIRNTLLAMFPFFMSLMAFMLLYVMVPNKVVRFRHAIWGAALAAFLFEAAKRGFAMYLQYFPSYELIYGAMATIPILIVWIYLSWNIILIGAELSVSIEEFFQEESEEIPPEELDEDVQ</sequence>
<dbReference type="GO" id="GO:0005886">
    <property type="term" value="C:plasma membrane"/>
    <property type="evidence" value="ECO:0007669"/>
    <property type="project" value="UniProtKB-SubCell"/>
</dbReference>
<feature type="transmembrane region" description="Helical" evidence="7">
    <location>
        <begin position="48"/>
        <end position="68"/>
    </location>
</feature>
<feature type="transmembrane region" description="Helical" evidence="7">
    <location>
        <begin position="189"/>
        <end position="207"/>
    </location>
</feature>
<comment type="similarity">
    <text evidence="7">Belongs to the UPF0761 family.</text>
</comment>
<dbReference type="AlphaFoldDB" id="A0A432VRL5"/>
<dbReference type="Pfam" id="PF03631">
    <property type="entry name" value="Virul_fac_BrkB"/>
    <property type="match status" value="1"/>
</dbReference>
<dbReference type="PANTHER" id="PTHR30213:SF0">
    <property type="entry name" value="UPF0761 MEMBRANE PROTEIN YIHY"/>
    <property type="match status" value="1"/>
</dbReference>
<dbReference type="NCBIfam" id="TIGR00765">
    <property type="entry name" value="yihY_not_rbn"/>
    <property type="match status" value="1"/>
</dbReference>
<dbReference type="Proteomes" id="UP000288212">
    <property type="component" value="Unassembled WGS sequence"/>
</dbReference>
<feature type="transmembrane region" description="Helical" evidence="7">
    <location>
        <begin position="148"/>
        <end position="177"/>
    </location>
</feature>
<name>A0A432VRL5_9GAMM</name>
<accession>A0A432VRL5</accession>
<dbReference type="InterPro" id="IPR023679">
    <property type="entry name" value="UPF0761_bac"/>
</dbReference>
<evidence type="ECO:0000256" key="5">
    <source>
        <dbReference type="ARBA" id="ARBA00022989"/>
    </source>
</evidence>
<dbReference type="PIRSF" id="PIRSF035875">
    <property type="entry name" value="RNase_BN"/>
    <property type="match status" value="1"/>
</dbReference>
<evidence type="ECO:0000256" key="7">
    <source>
        <dbReference type="HAMAP-Rule" id="MF_00672"/>
    </source>
</evidence>
<dbReference type="EMBL" id="PIPI01000007">
    <property type="protein sequence ID" value="RUO18944.1"/>
    <property type="molecule type" value="Genomic_DNA"/>
</dbReference>
<comment type="subcellular location">
    <subcellularLocation>
        <location evidence="1 7">Cell membrane</location>
        <topology evidence="1 7">Multi-pass membrane protein</topology>
    </subcellularLocation>
</comment>
<feature type="transmembrane region" description="Helical" evidence="7">
    <location>
        <begin position="108"/>
        <end position="127"/>
    </location>
</feature>
<evidence type="ECO:0000256" key="4">
    <source>
        <dbReference type="ARBA" id="ARBA00022692"/>
    </source>
</evidence>